<evidence type="ECO:0000256" key="1">
    <source>
        <dbReference type="SAM" id="Phobius"/>
    </source>
</evidence>
<gene>
    <name evidence="3" type="ordered locus">Arnit_3067</name>
</gene>
<feature type="transmembrane region" description="Helical" evidence="1">
    <location>
        <begin position="93"/>
        <end position="114"/>
    </location>
</feature>
<sequence precursor="true">MNLKKITSLTMMFVMIIMSYTGIMLFISPPGRIANWANWKLFGLSKESYVQIHSMFMLLFILMTLLHVYYNWKPLTSYMRNTAREMIVFTKEMLVSLVIIIVFLIGTISFIPPFSSFLSFGKEVQNSWEKEYGTAPYAHAELSSLKMFVKKMAYDLEKTQEILKTNNIKFEVTQSLNQIGDNNNLSPQFIYNLLRKNFEKAGEETIQLTGMGRKTITEVAKTLRLSDVELISKLKALGIEAKEDEKFREVAEKYNMSPMDVIENLGYKKPE</sequence>
<protein>
    <recommendedName>
        <fullName evidence="2">Flavinylation-associated cytochrome domain-containing protein</fullName>
    </recommendedName>
</protein>
<keyword evidence="4" id="KW-1185">Reference proteome</keyword>
<reference evidence="3 4" key="1">
    <citation type="journal article" date="2010" name="Stand. Genomic Sci.">
        <title>Complete genome sequence of Arcobacter nitrofigilis type strain (CI).</title>
        <authorList>
            <person name="Pati A."/>
            <person name="Gronow S."/>
            <person name="Lapidus A."/>
            <person name="Copeland A."/>
            <person name="Glavina Del Rio T."/>
            <person name="Nolan M."/>
            <person name="Lucas S."/>
            <person name="Tice H."/>
            <person name="Cheng J.F."/>
            <person name="Han C."/>
            <person name="Chertkov O."/>
            <person name="Bruce D."/>
            <person name="Tapia R."/>
            <person name="Goodwin L."/>
            <person name="Pitluck S."/>
            <person name="Liolios K."/>
            <person name="Ivanova N."/>
            <person name="Mavromatis K."/>
            <person name="Chen A."/>
            <person name="Palaniappan K."/>
            <person name="Land M."/>
            <person name="Hauser L."/>
            <person name="Chang Y.J."/>
            <person name="Jeffries C.D."/>
            <person name="Detter J.C."/>
            <person name="Rohde M."/>
            <person name="Goker M."/>
            <person name="Bristow J."/>
            <person name="Eisen J.A."/>
            <person name="Markowitz V."/>
            <person name="Hugenholtz P."/>
            <person name="Klenk H.P."/>
            <person name="Kyrpides N.C."/>
        </authorList>
    </citation>
    <scope>NUCLEOTIDE SEQUENCE [LARGE SCALE GENOMIC DNA]</scope>
    <source>
        <strain evidence="4">ATCC 33309 / DSM 7299 / CCUG 15893 / LMG 7604 / NCTC 12251 / CI</strain>
    </source>
</reference>
<dbReference type="Gene3D" id="1.20.950.20">
    <property type="entry name" value="Transmembrane di-heme cytochromes, Chain C"/>
    <property type="match status" value="1"/>
</dbReference>
<dbReference type="InterPro" id="IPR025517">
    <property type="entry name" value="DUF4405"/>
</dbReference>
<name>D5V7U4_ARCNC</name>
<feature type="transmembrane region" description="Helical" evidence="1">
    <location>
        <begin position="12"/>
        <end position="29"/>
    </location>
</feature>
<dbReference type="Pfam" id="PF14358">
    <property type="entry name" value="DUF4405"/>
    <property type="match status" value="1"/>
</dbReference>
<keyword evidence="1" id="KW-0472">Membrane</keyword>
<dbReference type="STRING" id="572480.Arnit_3067"/>
<dbReference type="eggNOG" id="ENOG502Z7TY">
    <property type="taxonomic scope" value="Bacteria"/>
</dbReference>
<proteinExistence type="predicted"/>
<dbReference type="OrthoDB" id="9793491at2"/>
<dbReference type="AlphaFoldDB" id="D5V7U4"/>
<accession>D5V7U4</accession>
<feature type="domain" description="Flavinylation-associated cytochrome" evidence="2">
    <location>
        <begin position="6"/>
        <end position="72"/>
    </location>
</feature>
<evidence type="ECO:0000313" key="3">
    <source>
        <dbReference type="EMBL" id="ADG94714.1"/>
    </source>
</evidence>
<evidence type="ECO:0000259" key="2">
    <source>
        <dbReference type="Pfam" id="PF14358"/>
    </source>
</evidence>
<dbReference type="KEGG" id="ant:Arnit_3067"/>
<keyword evidence="1" id="KW-1133">Transmembrane helix</keyword>
<dbReference type="RefSeq" id="WP_013136858.1">
    <property type="nucleotide sequence ID" value="NC_014166.1"/>
</dbReference>
<dbReference type="HOGENOM" id="CLU_089995_0_0_7"/>
<dbReference type="EMBL" id="CP001999">
    <property type="protein sequence ID" value="ADG94714.1"/>
    <property type="molecule type" value="Genomic_DNA"/>
</dbReference>
<organism evidence="3 4">
    <name type="scientific">Arcobacter nitrofigilis (strain ATCC 33309 / DSM 7299 / CCUG 15893 / LMG 7604 / NCTC 12251 / CI)</name>
    <name type="common">Campylobacter nitrofigilis</name>
    <dbReference type="NCBI Taxonomy" id="572480"/>
    <lineage>
        <taxon>Bacteria</taxon>
        <taxon>Pseudomonadati</taxon>
        <taxon>Campylobacterota</taxon>
        <taxon>Epsilonproteobacteria</taxon>
        <taxon>Campylobacterales</taxon>
        <taxon>Arcobacteraceae</taxon>
        <taxon>Arcobacter</taxon>
    </lineage>
</organism>
<dbReference type="Proteomes" id="UP000000939">
    <property type="component" value="Chromosome"/>
</dbReference>
<keyword evidence="1" id="KW-0812">Transmembrane</keyword>
<feature type="transmembrane region" description="Helical" evidence="1">
    <location>
        <begin position="49"/>
        <end position="72"/>
    </location>
</feature>
<evidence type="ECO:0000313" key="4">
    <source>
        <dbReference type="Proteomes" id="UP000000939"/>
    </source>
</evidence>